<gene>
    <name evidence="9" type="ORF">KS407_16340</name>
</gene>
<evidence type="ECO:0000256" key="2">
    <source>
        <dbReference type="ARBA" id="ARBA00010145"/>
    </source>
</evidence>
<evidence type="ECO:0000313" key="9">
    <source>
        <dbReference type="EMBL" id="MBU9722989.1"/>
    </source>
</evidence>
<accession>A0ABS6JWP2</accession>
<evidence type="ECO:0000256" key="4">
    <source>
        <dbReference type="ARBA" id="ARBA00022475"/>
    </source>
</evidence>
<name>A0ABS6JWP2_9BACI</name>
<dbReference type="PANTHER" id="PTHR36838">
    <property type="entry name" value="AUXIN EFFLUX CARRIER FAMILY PROTEIN"/>
    <property type="match status" value="1"/>
</dbReference>
<evidence type="ECO:0000256" key="7">
    <source>
        <dbReference type="ARBA" id="ARBA00023136"/>
    </source>
</evidence>
<keyword evidence="7 8" id="KW-0472">Membrane</keyword>
<evidence type="ECO:0000256" key="1">
    <source>
        <dbReference type="ARBA" id="ARBA00004651"/>
    </source>
</evidence>
<comment type="subcellular location">
    <subcellularLocation>
        <location evidence="1">Cell membrane</location>
        <topology evidence="1">Multi-pass membrane protein</topology>
    </subcellularLocation>
</comment>
<feature type="transmembrane region" description="Helical" evidence="8">
    <location>
        <begin position="244"/>
        <end position="262"/>
    </location>
</feature>
<evidence type="ECO:0000256" key="8">
    <source>
        <dbReference type="SAM" id="Phobius"/>
    </source>
</evidence>
<dbReference type="RefSeq" id="WP_088073526.1">
    <property type="nucleotide sequence ID" value="NZ_JAHQCR010000065.1"/>
</dbReference>
<evidence type="ECO:0000256" key="5">
    <source>
        <dbReference type="ARBA" id="ARBA00022692"/>
    </source>
</evidence>
<keyword evidence="5 8" id="KW-0812">Transmembrane</keyword>
<comment type="similarity">
    <text evidence="2">Belongs to the auxin efflux carrier (TC 2.A.69) family.</text>
</comment>
<comment type="caution">
    <text evidence="9">The sequence shown here is derived from an EMBL/GenBank/DDBJ whole genome shotgun (WGS) entry which is preliminary data.</text>
</comment>
<dbReference type="Proteomes" id="UP000790580">
    <property type="component" value="Unassembled WGS sequence"/>
</dbReference>
<reference evidence="9 10" key="1">
    <citation type="submission" date="2021-06" db="EMBL/GenBank/DDBJ databases">
        <title>Bacillus sp. RD4P76, an endophyte from a halophyte.</title>
        <authorList>
            <person name="Sun J.-Q."/>
        </authorList>
    </citation>
    <scope>NUCLEOTIDE SEQUENCE [LARGE SCALE GENOMIC DNA]</scope>
    <source>
        <strain evidence="9 10">JCM 17098</strain>
    </source>
</reference>
<keyword evidence="6 8" id="KW-1133">Transmembrane helix</keyword>
<organism evidence="9 10">
    <name type="scientific">Evansella alkalicola</name>
    <dbReference type="NCBI Taxonomy" id="745819"/>
    <lineage>
        <taxon>Bacteria</taxon>
        <taxon>Bacillati</taxon>
        <taxon>Bacillota</taxon>
        <taxon>Bacilli</taxon>
        <taxon>Bacillales</taxon>
        <taxon>Bacillaceae</taxon>
        <taxon>Evansella</taxon>
    </lineage>
</organism>
<dbReference type="InterPro" id="IPR004776">
    <property type="entry name" value="Mem_transp_PIN-like"/>
</dbReference>
<keyword evidence="3" id="KW-0813">Transport</keyword>
<feature type="transmembrane region" description="Helical" evidence="8">
    <location>
        <begin position="46"/>
        <end position="65"/>
    </location>
</feature>
<feature type="transmembrane region" description="Helical" evidence="8">
    <location>
        <begin position="105"/>
        <end position="138"/>
    </location>
</feature>
<proteinExistence type="inferred from homology"/>
<feature type="transmembrane region" description="Helical" evidence="8">
    <location>
        <begin position="177"/>
        <end position="194"/>
    </location>
</feature>
<evidence type="ECO:0000256" key="3">
    <source>
        <dbReference type="ARBA" id="ARBA00022448"/>
    </source>
</evidence>
<evidence type="ECO:0000313" key="10">
    <source>
        <dbReference type="Proteomes" id="UP000790580"/>
    </source>
</evidence>
<dbReference type="InterPro" id="IPR038770">
    <property type="entry name" value="Na+/solute_symporter_sf"/>
</dbReference>
<feature type="transmembrane region" description="Helical" evidence="8">
    <location>
        <begin position="304"/>
        <end position="324"/>
    </location>
</feature>
<feature type="transmembrane region" description="Helical" evidence="8">
    <location>
        <begin position="274"/>
        <end position="292"/>
    </location>
</feature>
<protein>
    <submittedName>
        <fullName evidence="9">AEC family transporter</fullName>
    </submittedName>
</protein>
<keyword evidence="10" id="KW-1185">Reference proteome</keyword>
<keyword evidence="4" id="KW-1003">Cell membrane</keyword>
<dbReference type="Pfam" id="PF03547">
    <property type="entry name" value="Mem_trans"/>
    <property type="match status" value="1"/>
</dbReference>
<sequence>MSGFIFALSIIVIGLLFGRGLRLLLDKGLFIESPNKMHQVLKRSTMTALLVINPIIILGAFWFVQLEDFRLVYIPILGALAIGLGGSLALLAGKFLKLENKQKGALFASGTFTNLGSFGALFCFVFFGEASLVFVALFRLFEDLLYYTVGFPISQSYGENKLKEQTVPLWKKIGTNPFIIMTLTAIIIGGSLNLSPWDRPEVYADLNSILVPIFTILLVVPTGFNLKVSKVKGFLKESFMIAGIKYLIVPVTVTFLALALGLKDIYDGIALKTVIILAAMPPGFTSLVPPQLFGLDQDLANSSWFVNTVLLILVLPVLYFITMIF</sequence>
<dbReference type="Gene3D" id="1.20.1530.20">
    <property type="match status" value="1"/>
</dbReference>
<evidence type="ECO:0000256" key="6">
    <source>
        <dbReference type="ARBA" id="ARBA00022989"/>
    </source>
</evidence>
<feature type="transmembrane region" description="Helical" evidence="8">
    <location>
        <begin position="71"/>
        <end position="93"/>
    </location>
</feature>
<feature type="transmembrane region" description="Helical" evidence="8">
    <location>
        <begin position="6"/>
        <end position="25"/>
    </location>
</feature>
<dbReference type="PANTHER" id="PTHR36838:SF3">
    <property type="entry name" value="TRANSPORTER AUXIN EFFLUX CARRIER EC FAMILY"/>
    <property type="match status" value="1"/>
</dbReference>
<feature type="transmembrane region" description="Helical" evidence="8">
    <location>
        <begin position="206"/>
        <end position="224"/>
    </location>
</feature>
<dbReference type="EMBL" id="JAHQCR010000065">
    <property type="protein sequence ID" value="MBU9722989.1"/>
    <property type="molecule type" value="Genomic_DNA"/>
</dbReference>